<reference evidence="2 3" key="1">
    <citation type="journal article" date="2019" name="Commun. Biol.">
        <title>The bagworm genome reveals a unique fibroin gene that provides high tensile strength.</title>
        <authorList>
            <person name="Kono N."/>
            <person name="Nakamura H."/>
            <person name="Ohtoshi R."/>
            <person name="Tomita M."/>
            <person name="Numata K."/>
            <person name="Arakawa K."/>
        </authorList>
    </citation>
    <scope>NUCLEOTIDE SEQUENCE [LARGE SCALE GENOMIC DNA]</scope>
</reference>
<accession>A0A4C1VI31</accession>
<comment type="caution">
    <text evidence="2">The sequence shown here is derived from an EMBL/GenBank/DDBJ whole genome shotgun (WGS) entry which is preliminary data.</text>
</comment>
<proteinExistence type="predicted"/>
<protein>
    <submittedName>
        <fullName evidence="2">Uncharacterized protein</fullName>
    </submittedName>
</protein>
<sequence length="124" mass="14165">MAELSDRPTDSTARFSGPLPSPMHGLHSSRVDFQPLHNTSSALFKTRLDRTTRRLEKVVQVTKLLLARGTRPLNFKSCQPKRWGRDHRCYAYVLRKSSRGRSSGLNNEASFERADISFLFNEEA</sequence>
<dbReference type="AlphaFoldDB" id="A0A4C1VI31"/>
<evidence type="ECO:0000313" key="3">
    <source>
        <dbReference type="Proteomes" id="UP000299102"/>
    </source>
</evidence>
<feature type="region of interest" description="Disordered" evidence="1">
    <location>
        <begin position="1"/>
        <end position="33"/>
    </location>
</feature>
<keyword evidence="3" id="KW-1185">Reference proteome</keyword>
<evidence type="ECO:0000256" key="1">
    <source>
        <dbReference type="SAM" id="MobiDB-lite"/>
    </source>
</evidence>
<evidence type="ECO:0000313" key="2">
    <source>
        <dbReference type="EMBL" id="GBP38313.1"/>
    </source>
</evidence>
<dbReference type="EMBL" id="BGZK01000346">
    <property type="protein sequence ID" value="GBP38313.1"/>
    <property type="molecule type" value="Genomic_DNA"/>
</dbReference>
<gene>
    <name evidence="2" type="ORF">EVAR_29257_1</name>
</gene>
<organism evidence="2 3">
    <name type="scientific">Eumeta variegata</name>
    <name type="common">Bagworm moth</name>
    <name type="synonym">Eumeta japonica</name>
    <dbReference type="NCBI Taxonomy" id="151549"/>
    <lineage>
        <taxon>Eukaryota</taxon>
        <taxon>Metazoa</taxon>
        <taxon>Ecdysozoa</taxon>
        <taxon>Arthropoda</taxon>
        <taxon>Hexapoda</taxon>
        <taxon>Insecta</taxon>
        <taxon>Pterygota</taxon>
        <taxon>Neoptera</taxon>
        <taxon>Endopterygota</taxon>
        <taxon>Lepidoptera</taxon>
        <taxon>Glossata</taxon>
        <taxon>Ditrysia</taxon>
        <taxon>Tineoidea</taxon>
        <taxon>Psychidae</taxon>
        <taxon>Oiketicinae</taxon>
        <taxon>Eumeta</taxon>
    </lineage>
</organism>
<name>A0A4C1VI31_EUMVA</name>
<dbReference type="Proteomes" id="UP000299102">
    <property type="component" value="Unassembled WGS sequence"/>
</dbReference>